<name>V6Q298_9ENTE</name>
<evidence type="ECO:0000313" key="2">
    <source>
        <dbReference type="EMBL" id="EST89244.1"/>
    </source>
</evidence>
<comment type="caution">
    <text evidence="2">The sequence shown here is derived from an EMBL/GenBank/DDBJ whole genome shotgun (WGS) entry which is preliminary data.</text>
</comment>
<proteinExistence type="predicted"/>
<dbReference type="AlphaFoldDB" id="V6Q298"/>
<protein>
    <submittedName>
        <fullName evidence="2">Uncharacterized protein</fullName>
    </submittedName>
</protein>
<keyword evidence="1" id="KW-0812">Transmembrane</keyword>
<dbReference type="EMBL" id="AYSH01000020">
    <property type="protein sequence ID" value="EST89244.1"/>
    <property type="molecule type" value="Genomic_DNA"/>
</dbReference>
<dbReference type="RefSeq" id="WP_023606996.1">
    <property type="nucleotide sequence ID" value="NZ_AYSH01000020.1"/>
</dbReference>
<keyword evidence="1" id="KW-0472">Membrane</keyword>
<gene>
    <name evidence="2" type="ORF">T233_01692</name>
</gene>
<reference evidence="2 3" key="1">
    <citation type="journal article" date="2013" name="Genome Announc.">
        <title>High-Quality Draft Genome Sequence of Vagococcus lutrae Strain LBD1, Isolated from the Largemouth Bass Micropterus salmoides.</title>
        <authorList>
            <person name="Lebreton F."/>
            <person name="Valentino M.D."/>
            <person name="Duncan L.B."/>
            <person name="Zeng Q."/>
            <person name="Manson McGuire A."/>
            <person name="Earl A.M."/>
            <person name="Gilmore M.S."/>
        </authorList>
    </citation>
    <scope>NUCLEOTIDE SEQUENCE [LARGE SCALE GENOMIC DNA]</scope>
    <source>
        <strain evidence="2 3">LBD1</strain>
    </source>
</reference>
<keyword evidence="3" id="KW-1185">Reference proteome</keyword>
<feature type="transmembrane region" description="Helical" evidence="1">
    <location>
        <begin position="7"/>
        <end position="25"/>
    </location>
</feature>
<accession>V6Q298</accession>
<keyword evidence="1" id="KW-1133">Transmembrane helix</keyword>
<evidence type="ECO:0000313" key="3">
    <source>
        <dbReference type="Proteomes" id="UP000018126"/>
    </source>
</evidence>
<sequence>MKKIRALIDLLLVGIILFTNVTFYQTGTFHLKGNKIYSQSTILVDETGKTIASQQKKQ</sequence>
<evidence type="ECO:0000256" key="1">
    <source>
        <dbReference type="SAM" id="Phobius"/>
    </source>
</evidence>
<organism evidence="2 3">
    <name type="scientific">Vagococcus lutrae LBD1</name>
    <dbReference type="NCBI Taxonomy" id="1408226"/>
    <lineage>
        <taxon>Bacteria</taxon>
        <taxon>Bacillati</taxon>
        <taxon>Bacillota</taxon>
        <taxon>Bacilli</taxon>
        <taxon>Lactobacillales</taxon>
        <taxon>Enterococcaceae</taxon>
        <taxon>Vagococcus</taxon>
    </lineage>
</organism>
<dbReference type="Proteomes" id="UP000018126">
    <property type="component" value="Unassembled WGS sequence"/>
</dbReference>